<gene>
    <name evidence="2" type="ORF">ACJIZ3_005625</name>
</gene>
<feature type="transmembrane region" description="Helical" evidence="1">
    <location>
        <begin position="48"/>
        <end position="66"/>
    </location>
</feature>
<keyword evidence="1" id="KW-1133">Transmembrane helix</keyword>
<evidence type="ECO:0000313" key="3">
    <source>
        <dbReference type="Proteomes" id="UP001634393"/>
    </source>
</evidence>
<keyword evidence="3" id="KW-1185">Reference proteome</keyword>
<name>A0ABD3S5E7_9LAMI</name>
<accession>A0ABD3S5E7</accession>
<comment type="caution">
    <text evidence="2">The sequence shown here is derived from an EMBL/GenBank/DDBJ whole genome shotgun (WGS) entry which is preliminary data.</text>
</comment>
<protein>
    <submittedName>
        <fullName evidence="2">Uncharacterized protein</fullName>
    </submittedName>
</protein>
<dbReference type="AlphaFoldDB" id="A0ABD3S5E7"/>
<sequence>MEKSKLLSANPNLHQMETKGRSINKVFRNIYPLPMDSYNLKSRRKDKVSAAIALLSSIAAALLHLLGRYPMLIFADILYAYDAFVICFMFSFVCSLCSMLMHEKPTVARVFRLSGIILVSSAFALLLCAICRNYFY</sequence>
<keyword evidence="1" id="KW-0812">Transmembrane</keyword>
<evidence type="ECO:0000256" key="1">
    <source>
        <dbReference type="SAM" id="Phobius"/>
    </source>
</evidence>
<feature type="transmembrane region" description="Helical" evidence="1">
    <location>
        <begin position="78"/>
        <end position="101"/>
    </location>
</feature>
<dbReference type="Proteomes" id="UP001634393">
    <property type="component" value="Unassembled WGS sequence"/>
</dbReference>
<dbReference type="EMBL" id="JBJXBP010000007">
    <property type="protein sequence ID" value="KAL3819720.1"/>
    <property type="molecule type" value="Genomic_DNA"/>
</dbReference>
<feature type="transmembrane region" description="Helical" evidence="1">
    <location>
        <begin position="113"/>
        <end position="135"/>
    </location>
</feature>
<proteinExistence type="predicted"/>
<reference evidence="2 3" key="1">
    <citation type="submission" date="2024-12" db="EMBL/GenBank/DDBJ databases">
        <title>The unique morphological basis and parallel evolutionary history of personate flowers in Penstemon.</title>
        <authorList>
            <person name="Depatie T.H."/>
            <person name="Wessinger C.A."/>
        </authorList>
    </citation>
    <scope>NUCLEOTIDE SEQUENCE [LARGE SCALE GENOMIC DNA]</scope>
    <source>
        <strain evidence="2">WTNN_2</strain>
        <tissue evidence="2">Leaf</tissue>
    </source>
</reference>
<keyword evidence="1" id="KW-0472">Membrane</keyword>
<evidence type="ECO:0000313" key="2">
    <source>
        <dbReference type="EMBL" id="KAL3819720.1"/>
    </source>
</evidence>
<organism evidence="2 3">
    <name type="scientific">Penstemon smallii</name>
    <dbReference type="NCBI Taxonomy" id="265156"/>
    <lineage>
        <taxon>Eukaryota</taxon>
        <taxon>Viridiplantae</taxon>
        <taxon>Streptophyta</taxon>
        <taxon>Embryophyta</taxon>
        <taxon>Tracheophyta</taxon>
        <taxon>Spermatophyta</taxon>
        <taxon>Magnoliopsida</taxon>
        <taxon>eudicotyledons</taxon>
        <taxon>Gunneridae</taxon>
        <taxon>Pentapetalae</taxon>
        <taxon>asterids</taxon>
        <taxon>lamiids</taxon>
        <taxon>Lamiales</taxon>
        <taxon>Plantaginaceae</taxon>
        <taxon>Cheloneae</taxon>
        <taxon>Penstemon</taxon>
    </lineage>
</organism>